<dbReference type="PANTHER" id="PTHR45947:SF3">
    <property type="entry name" value="SULFOQUINOVOSYL TRANSFERASE SQD2"/>
    <property type="match status" value="1"/>
</dbReference>
<dbReference type="OrthoDB" id="9790710at2"/>
<dbReference type="InterPro" id="IPR028098">
    <property type="entry name" value="Glyco_trans_4-like_N"/>
</dbReference>
<keyword evidence="4" id="KW-1185">Reference proteome</keyword>
<comment type="caution">
    <text evidence="3">The sequence shown here is derived from an EMBL/GenBank/DDBJ whole genome shotgun (WGS) entry which is preliminary data.</text>
</comment>
<dbReference type="Proteomes" id="UP000612349">
    <property type="component" value="Unassembled WGS sequence"/>
</dbReference>
<evidence type="ECO:0000259" key="1">
    <source>
        <dbReference type="Pfam" id="PF00534"/>
    </source>
</evidence>
<organism evidence="3 4">
    <name type="scientific">Croceicoccus mobilis</name>
    <dbReference type="NCBI Taxonomy" id="1703339"/>
    <lineage>
        <taxon>Bacteria</taxon>
        <taxon>Pseudomonadati</taxon>
        <taxon>Pseudomonadota</taxon>
        <taxon>Alphaproteobacteria</taxon>
        <taxon>Sphingomonadales</taxon>
        <taxon>Erythrobacteraceae</taxon>
        <taxon>Croceicoccus</taxon>
    </lineage>
</organism>
<dbReference type="InterPro" id="IPR001296">
    <property type="entry name" value="Glyco_trans_1"/>
</dbReference>
<dbReference type="RefSeq" id="WP_066771191.1">
    <property type="nucleotide sequence ID" value="NZ_BMIP01000003.1"/>
</dbReference>
<dbReference type="Pfam" id="PF00534">
    <property type="entry name" value="Glycos_transf_1"/>
    <property type="match status" value="1"/>
</dbReference>
<dbReference type="EMBL" id="BMIP01000003">
    <property type="protein sequence ID" value="GGD67679.1"/>
    <property type="molecule type" value="Genomic_DNA"/>
</dbReference>
<evidence type="ECO:0000313" key="4">
    <source>
        <dbReference type="Proteomes" id="UP000612349"/>
    </source>
</evidence>
<dbReference type="SUPFAM" id="SSF53756">
    <property type="entry name" value="UDP-Glycosyltransferase/glycogen phosphorylase"/>
    <property type="match status" value="1"/>
</dbReference>
<dbReference type="Gene3D" id="3.40.50.2000">
    <property type="entry name" value="Glycogen Phosphorylase B"/>
    <property type="match status" value="2"/>
</dbReference>
<protein>
    <recommendedName>
        <fullName evidence="5">Glycosyltransferase subfamily 4-like N-terminal domain-containing protein</fullName>
    </recommendedName>
</protein>
<evidence type="ECO:0008006" key="5">
    <source>
        <dbReference type="Google" id="ProtNLM"/>
    </source>
</evidence>
<dbReference type="GO" id="GO:0016757">
    <property type="term" value="F:glycosyltransferase activity"/>
    <property type="evidence" value="ECO:0007669"/>
    <property type="project" value="InterPro"/>
</dbReference>
<reference evidence="3" key="2">
    <citation type="submission" date="2020-09" db="EMBL/GenBank/DDBJ databases">
        <authorList>
            <person name="Sun Q."/>
            <person name="Zhou Y."/>
        </authorList>
    </citation>
    <scope>NUCLEOTIDE SEQUENCE</scope>
    <source>
        <strain evidence="3">CGMCC 1.15360</strain>
    </source>
</reference>
<dbReference type="CDD" id="cd03801">
    <property type="entry name" value="GT4_PimA-like"/>
    <property type="match status" value="1"/>
</dbReference>
<proteinExistence type="predicted"/>
<gene>
    <name evidence="3" type="ORF">GCM10010990_16470</name>
</gene>
<sequence>MHIWMPLVVTGTGSEVYTRSLAELLRRRGHTVTLDIVAHRYQYMPWLTPISPPESTDVILANSWNAAAFQRRSLPLVSVCHLVVHDPRLVRFKGKLQKIFHRYFVLPMEKASIKAAHVNVAVSALVARQMCMILGAKDPIVILNGVDTDFFSPLFEHAGPREEVAKGDGPLRVLFVGKPSMRKGIDVVAEIARRLGKRIDLTFVGRPPGATLLHPPGTYLGPLDREGVRDAYRNSDLLLIPSRMEGLPLVALEAMSCGVPIATFANNGASEIVTDETGIVCGQEDIDCLVASIDAYRRNPQMRMHVARSARRYILEHARQELWVDQTEAALRQAIALARKN</sequence>
<dbReference type="AlphaFoldDB" id="A0A916YYQ7"/>
<name>A0A916YYQ7_9SPHN</name>
<dbReference type="InterPro" id="IPR050194">
    <property type="entry name" value="Glycosyltransferase_grp1"/>
</dbReference>
<reference evidence="3" key="1">
    <citation type="journal article" date="2014" name="Int. J. Syst. Evol. Microbiol.">
        <title>Complete genome sequence of Corynebacterium casei LMG S-19264T (=DSM 44701T), isolated from a smear-ripened cheese.</title>
        <authorList>
            <consortium name="US DOE Joint Genome Institute (JGI-PGF)"/>
            <person name="Walter F."/>
            <person name="Albersmeier A."/>
            <person name="Kalinowski J."/>
            <person name="Ruckert C."/>
        </authorList>
    </citation>
    <scope>NUCLEOTIDE SEQUENCE</scope>
    <source>
        <strain evidence="3">CGMCC 1.15360</strain>
    </source>
</reference>
<accession>A0A916YYQ7</accession>
<feature type="domain" description="Glycosyltransferase subfamily 4-like N-terminal" evidence="2">
    <location>
        <begin position="54"/>
        <end position="149"/>
    </location>
</feature>
<evidence type="ECO:0000259" key="2">
    <source>
        <dbReference type="Pfam" id="PF13439"/>
    </source>
</evidence>
<feature type="domain" description="Glycosyl transferase family 1" evidence="1">
    <location>
        <begin position="162"/>
        <end position="312"/>
    </location>
</feature>
<dbReference type="PANTHER" id="PTHR45947">
    <property type="entry name" value="SULFOQUINOVOSYL TRANSFERASE SQD2"/>
    <property type="match status" value="1"/>
</dbReference>
<dbReference type="Pfam" id="PF13439">
    <property type="entry name" value="Glyco_transf_4"/>
    <property type="match status" value="1"/>
</dbReference>
<evidence type="ECO:0000313" key="3">
    <source>
        <dbReference type="EMBL" id="GGD67679.1"/>
    </source>
</evidence>